<evidence type="ECO:0000313" key="4">
    <source>
        <dbReference type="EMBL" id="KAK1359166.1"/>
    </source>
</evidence>
<feature type="domain" description="ABC transporter" evidence="1">
    <location>
        <begin position="230"/>
        <end position="321"/>
    </location>
</feature>
<evidence type="ECO:0000259" key="1">
    <source>
        <dbReference type="Pfam" id="PF00005"/>
    </source>
</evidence>
<dbReference type="InterPro" id="IPR003439">
    <property type="entry name" value="ABC_transporter-like_ATP-bd"/>
</dbReference>
<keyword evidence="5" id="KW-1185">Reference proteome</keyword>
<reference evidence="2" key="2">
    <citation type="submission" date="2023-05" db="EMBL/GenBank/DDBJ databases">
        <authorList>
            <person name="Schelkunov M.I."/>
        </authorList>
    </citation>
    <scope>NUCLEOTIDE SEQUENCE</scope>
    <source>
        <strain evidence="2">Hsosn_3</strain>
        <tissue evidence="2">Leaf</tissue>
    </source>
</reference>
<reference evidence="2" key="1">
    <citation type="submission" date="2023-02" db="EMBL/GenBank/DDBJ databases">
        <title>Genome of toxic invasive species Heracleum sosnowskyi carries increased number of genes despite the absence of recent whole-genome duplications.</title>
        <authorList>
            <person name="Schelkunov M."/>
            <person name="Shtratnikova V."/>
            <person name="Makarenko M."/>
            <person name="Klepikova A."/>
            <person name="Omelchenko D."/>
            <person name="Novikova G."/>
            <person name="Obukhova E."/>
            <person name="Bogdanov V."/>
            <person name="Penin A."/>
            <person name="Logacheva M."/>
        </authorList>
    </citation>
    <scope>NUCLEOTIDE SEQUENCE</scope>
    <source>
        <strain evidence="2">Hsosn_3</strain>
        <tissue evidence="2">Leaf</tissue>
    </source>
</reference>
<dbReference type="InterPro" id="IPR039421">
    <property type="entry name" value="Type_1_exporter"/>
</dbReference>
<dbReference type="EMBL" id="JAUIZM010000010">
    <property type="protein sequence ID" value="KAK1359159.1"/>
    <property type="molecule type" value="Genomic_DNA"/>
</dbReference>
<dbReference type="Proteomes" id="UP001237642">
    <property type="component" value="Unassembled WGS sequence"/>
</dbReference>
<dbReference type="PANTHER" id="PTHR24221:SF477">
    <property type="entry name" value="ABC TRANSPORTER B FAMILY MEMBER 20-LIKE"/>
    <property type="match status" value="1"/>
</dbReference>
<dbReference type="EMBL" id="JAUIZM010000010">
    <property type="protein sequence ID" value="KAK1359166.1"/>
    <property type="molecule type" value="Genomic_DNA"/>
</dbReference>
<comment type="caution">
    <text evidence="2">The sequence shown here is derived from an EMBL/GenBank/DDBJ whole genome shotgun (WGS) entry which is preliminary data.</text>
</comment>
<gene>
    <name evidence="2" type="ORF">POM88_043633</name>
    <name evidence="3" type="ORF">POM88_043636</name>
    <name evidence="4" type="ORF">POM88_043640</name>
</gene>
<dbReference type="PANTHER" id="PTHR24221">
    <property type="entry name" value="ATP-BINDING CASSETTE SUB-FAMILY B"/>
    <property type="match status" value="1"/>
</dbReference>
<dbReference type="EMBL" id="JAUIZM010000010">
    <property type="protein sequence ID" value="KAK1359162.1"/>
    <property type="molecule type" value="Genomic_DNA"/>
</dbReference>
<name>A0AAD8H3Q8_9APIA</name>
<dbReference type="InterPro" id="IPR027417">
    <property type="entry name" value="P-loop_NTPase"/>
</dbReference>
<dbReference type="SUPFAM" id="SSF52540">
    <property type="entry name" value="P-loop containing nucleoside triphosphate hydrolases"/>
    <property type="match status" value="1"/>
</dbReference>
<proteinExistence type="predicted"/>
<dbReference type="GO" id="GO:0016020">
    <property type="term" value="C:membrane"/>
    <property type="evidence" value="ECO:0007669"/>
    <property type="project" value="TreeGrafter"/>
</dbReference>
<accession>A0AAD8H3Q8</accession>
<dbReference type="AlphaFoldDB" id="A0AAD8H3Q8"/>
<dbReference type="Pfam" id="PF00005">
    <property type="entry name" value="ABC_tran"/>
    <property type="match status" value="1"/>
</dbReference>
<dbReference type="Gene3D" id="3.40.50.300">
    <property type="entry name" value="P-loop containing nucleotide triphosphate hydrolases"/>
    <property type="match status" value="1"/>
</dbReference>
<evidence type="ECO:0000313" key="5">
    <source>
        <dbReference type="Proteomes" id="UP001237642"/>
    </source>
</evidence>
<evidence type="ECO:0000313" key="2">
    <source>
        <dbReference type="EMBL" id="KAK1359159.1"/>
    </source>
</evidence>
<dbReference type="GO" id="GO:0042626">
    <property type="term" value="F:ATPase-coupled transmembrane transporter activity"/>
    <property type="evidence" value="ECO:0007669"/>
    <property type="project" value="TreeGrafter"/>
</dbReference>
<protein>
    <recommendedName>
        <fullName evidence="1">ABC transporter domain-containing protein</fullName>
    </recommendedName>
</protein>
<sequence>MFTTSVKMMGLGKVLRRNRNIKIYTANSHVFSRNDHKVASTHSFRRAHCYLQSSPCSSIPENPRGKGCEQLLEEPKPIRKGDVINLHDLLFTKNRDYLVRYNGDKVKAEQLAGKVIVLKFANIRRILDIDYLILKDTYTYLLPDNVFEVVWVAYEAKKYTLPVSKRRPPCLHHGSCRGGSSLLFFDEDGKIVRKILEQSFHRIDFPSGLKRKAYLGLNAFYGCALKVMILNNFSLKVSGEQTVAVDGVSGSGKSSIISLLERFINDPTAGLISLDGRDLKLFNLRWPRSHISLLHQEPVIFSTSVIENIIYRRNTTEAELKEVAKYQMLITS</sequence>
<organism evidence="2 5">
    <name type="scientific">Heracleum sosnowskyi</name>
    <dbReference type="NCBI Taxonomy" id="360622"/>
    <lineage>
        <taxon>Eukaryota</taxon>
        <taxon>Viridiplantae</taxon>
        <taxon>Streptophyta</taxon>
        <taxon>Embryophyta</taxon>
        <taxon>Tracheophyta</taxon>
        <taxon>Spermatophyta</taxon>
        <taxon>Magnoliopsida</taxon>
        <taxon>eudicotyledons</taxon>
        <taxon>Gunneridae</taxon>
        <taxon>Pentapetalae</taxon>
        <taxon>asterids</taxon>
        <taxon>campanulids</taxon>
        <taxon>Apiales</taxon>
        <taxon>Apiaceae</taxon>
        <taxon>Apioideae</taxon>
        <taxon>apioid superclade</taxon>
        <taxon>Tordylieae</taxon>
        <taxon>Tordyliinae</taxon>
        <taxon>Heracleum</taxon>
    </lineage>
</organism>
<dbReference type="GO" id="GO:0016887">
    <property type="term" value="F:ATP hydrolysis activity"/>
    <property type="evidence" value="ECO:0007669"/>
    <property type="project" value="InterPro"/>
</dbReference>
<dbReference type="GO" id="GO:0005524">
    <property type="term" value="F:ATP binding"/>
    <property type="evidence" value="ECO:0007669"/>
    <property type="project" value="InterPro"/>
</dbReference>
<evidence type="ECO:0000313" key="3">
    <source>
        <dbReference type="EMBL" id="KAK1359162.1"/>
    </source>
</evidence>